<reference evidence="2 3" key="1">
    <citation type="submission" date="2017-10" db="EMBL/GenBank/DDBJ databases">
        <title>Sequencing the genomes of 1000 actinobacteria strains.</title>
        <authorList>
            <person name="Klenk H.-P."/>
        </authorList>
    </citation>
    <scope>NUCLEOTIDE SEQUENCE [LARGE SCALE GENOMIC DNA]</scope>
    <source>
        <strain evidence="2 3">DSM 18966</strain>
    </source>
</reference>
<evidence type="ECO:0000259" key="1">
    <source>
        <dbReference type="Pfam" id="PF01636"/>
    </source>
</evidence>
<feature type="domain" description="Aminoglycoside phosphotransferase" evidence="1">
    <location>
        <begin position="119"/>
        <end position="166"/>
    </location>
</feature>
<dbReference type="SUPFAM" id="SSF56112">
    <property type="entry name" value="Protein kinase-like (PK-like)"/>
    <property type="match status" value="1"/>
</dbReference>
<dbReference type="EMBL" id="PDJG01000001">
    <property type="protein sequence ID" value="PFG35012.1"/>
    <property type="molecule type" value="Genomic_DNA"/>
</dbReference>
<dbReference type="AlphaFoldDB" id="A0A2A9E9U1"/>
<dbReference type="Gene3D" id="3.90.1200.10">
    <property type="match status" value="1"/>
</dbReference>
<dbReference type="InterPro" id="IPR011009">
    <property type="entry name" value="Kinase-like_dom_sf"/>
</dbReference>
<dbReference type="RefSeq" id="WP_098456604.1">
    <property type="nucleotide sequence ID" value="NZ_PDJG01000001.1"/>
</dbReference>
<sequence>MNVSEEFLTDGGYGAGAVVLVRDDILGATVRKPATPATPSVHAFLAHLANVGFRGAPRSFGIDEQGRHVVEYIPGTMADTMGPMSHDELARLGVLVRDLHDAAATFALPPDAHWEVGIPAPTDDIICHHDLAPWNLVRDGDRWVFIDWDGAGPGSRLWDLAYVAHAFLPLSPGGDPAVDGPRLRNLVDGYGLSSTHRPDLVQLTADHTRGMYDLLVDGARTGTEPWATLHAAGHADHWGPAADYISRHRGDLRAALR</sequence>
<comment type="caution">
    <text evidence="2">The sequence shown here is derived from an EMBL/GenBank/DDBJ whole genome shotgun (WGS) entry which is preliminary data.</text>
</comment>
<keyword evidence="3" id="KW-1185">Reference proteome</keyword>
<keyword evidence="2" id="KW-0808">Transferase</keyword>
<protein>
    <submittedName>
        <fullName evidence="2">Phosphotransferase family enzyme</fullName>
    </submittedName>
</protein>
<gene>
    <name evidence="2" type="ORF">ATL42_2944</name>
</gene>
<evidence type="ECO:0000313" key="3">
    <source>
        <dbReference type="Proteomes" id="UP000225548"/>
    </source>
</evidence>
<proteinExistence type="predicted"/>
<dbReference type="GO" id="GO:0016740">
    <property type="term" value="F:transferase activity"/>
    <property type="evidence" value="ECO:0007669"/>
    <property type="project" value="UniProtKB-KW"/>
</dbReference>
<dbReference type="Pfam" id="PF01636">
    <property type="entry name" value="APH"/>
    <property type="match status" value="1"/>
</dbReference>
<name>A0A2A9E9U1_9MICO</name>
<dbReference type="OrthoDB" id="236897at2"/>
<dbReference type="InterPro" id="IPR002575">
    <property type="entry name" value="Aminoglycoside_PTrfase"/>
</dbReference>
<accession>A0A2A9E9U1</accession>
<organism evidence="2 3">
    <name type="scientific">Sanguibacter antarcticus</name>
    <dbReference type="NCBI Taxonomy" id="372484"/>
    <lineage>
        <taxon>Bacteria</taxon>
        <taxon>Bacillati</taxon>
        <taxon>Actinomycetota</taxon>
        <taxon>Actinomycetes</taxon>
        <taxon>Micrococcales</taxon>
        <taxon>Sanguibacteraceae</taxon>
        <taxon>Sanguibacter</taxon>
    </lineage>
</organism>
<evidence type="ECO:0000313" key="2">
    <source>
        <dbReference type="EMBL" id="PFG35012.1"/>
    </source>
</evidence>
<dbReference type="Proteomes" id="UP000225548">
    <property type="component" value="Unassembled WGS sequence"/>
</dbReference>